<evidence type="ECO:0000313" key="2">
    <source>
        <dbReference type="EMBL" id="AJC22458.1"/>
    </source>
</evidence>
<evidence type="ECO:0000256" key="1">
    <source>
        <dbReference type="SAM" id="MobiDB-lite"/>
    </source>
</evidence>
<gene>
    <name evidence="2" type="ORF">RO07_21800</name>
</gene>
<protein>
    <submittedName>
        <fullName evidence="2">Uncharacterized protein</fullName>
    </submittedName>
</protein>
<accession>A0ABM5S3W0</accession>
<evidence type="ECO:0000313" key="3">
    <source>
        <dbReference type="Proteomes" id="UP000035086"/>
    </source>
</evidence>
<dbReference type="EMBL" id="CP010310">
    <property type="protein sequence ID" value="AJC22458.1"/>
    <property type="molecule type" value="Genomic_DNA"/>
</dbReference>
<organism evidence="2 3">
    <name type="scientific">Pandoraea pulmonicola</name>
    <dbReference type="NCBI Taxonomy" id="93221"/>
    <lineage>
        <taxon>Bacteria</taxon>
        <taxon>Pseudomonadati</taxon>
        <taxon>Pseudomonadota</taxon>
        <taxon>Betaproteobacteria</taxon>
        <taxon>Burkholderiales</taxon>
        <taxon>Burkholderiaceae</taxon>
        <taxon>Pandoraea</taxon>
    </lineage>
</organism>
<reference evidence="2" key="1">
    <citation type="submission" date="2016-11" db="EMBL/GenBank/DDBJ databases">
        <title>Complete Genome Sequencing of Pandoraea pulmonicola DSM 16583.</title>
        <authorList>
            <person name="Chan K.-G."/>
        </authorList>
    </citation>
    <scope>NUCLEOTIDE SEQUENCE</scope>
    <source>
        <strain evidence="2">DSM 16583</strain>
    </source>
</reference>
<feature type="region of interest" description="Disordered" evidence="1">
    <location>
        <begin position="42"/>
        <end position="64"/>
    </location>
</feature>
<sequence>MGSAISDVCRISDVDEVIGLACFMRDVTRRASCEFPAWPSWQSGKDKAHTAGTQRRLRTTLRAG</sequence>
<keyword evidence="3" id="KW-1185">Reference proteome</keyword>
<name>A0ABM5S3W0_PANPU</name>
<feature type="compositionally biased region" description="Basic residues" evidence="1">
    <location>
        <begin position="55"/>
        <end position="64"/>
    </location>
</feature>
<dbReference type="Proteomes" id="UP000035086">
    <property type="component" value="Chromosome"/>
</dbReference>
<proteinExistence type="predicted"/>